<dbReference type="Pfam" id="PF25361">
    <property type="entry name" value="AAA_lid_RFC1"/>
    <property type="match status" value="1"/>
</dbReference>
<dbReference type="Pfam" id="PF08519">
    <property type="entry name" value="RFC1"/>
    <property type="match status" value="1"/>
</dbReference>
<evidence type="ECO:0000256" key="1">
    <source>
        <dbReference type="ARBA" id="ARBA00004123"/>
    </source>
</evidence>
<dbReference type="InterPro" id="IPR008921">
    <property type="entry name" value="DNA_pol3_clamp-load_cplx_C"/>
</dbReference>
<feature type="compositionally biased region" description="Polar residues" evidence="13">
    <location>
        <begin position="18"/>
        <end position="28"/>
    </location>
</feature>
<keyword evidence="7 12" id="KW-0067">ATP-binding</keyword>
<dbReference type="EnsemblMetazoa" id="XM_019908054.1">
    <property type="protein sequence ID" value="XP_019763613.1"/>
    <property type="gene ID" value="LOC109539968"/>
</dbReference>
<comment type="subunit">
    <text evidence="11">Large subunit of the RFC complex, an heteropentameric complex consisting of RFC1 and four small subunits RFC2, RFC3, RFC4 and RFC5; the RFC complex interacts with PCNA and the interaction involves RFC1.</text>
</comment>
<reference evidence="16" key="1">
    <citation type="journal article" date="2013" name="Genome Biol.">
        <title>Draft genome of the mountain pine beetle, Dendroctonus ponderosae Hopkins, a major forest pest.</title>
        <authorList>
            <person name="Keeling C.I."/>
            <person name="Yuen M.M."/>
            <person name="Liao N.Y."/>
            <person name="Docking T.R."/>
            <person name="Chan S.K."/>
            <person name="Taylor G.A."/>
            <person name="Palmquist D.L."/>
            <person name="Jackman S.D."/>
            <person name="Nguyen A."/>
            <person name="Li M."/>
            <person name="Henderson H."/>
            <person name="Janes J.K."/>
            <person name="Zhao Y."/>
            <person name="Pandoh P."/>
            <person name="Moore R."/>
            <person name="Sperling F.A."/>
            <person name="Huber D.P."/>
            <person name="Birol I."/>
            <person name="Jones S.J."/>
            <person name="Bohlmann J."/>
        </authorList>
    </citation>
    <scope>NUCLEOTIDE SEQUENCE</scope>
</reference>
<dbReference type="GO" id="GO:0003689">
    <property type="term" value="F:DNA clamp loader activity"/>
    <property type="evidence" value="ECO:0007669"/>
    <property type="project" value="UniProtKB-UniRule"/>
</dbReference>
<comment type="similarity">
    <text evidence="2 12">Belongs to the activator 1 large subunit family.</text>
</comment>
<dbReference type="PANTHER" id="PTHR23389:SF6">
    <property type="entry name" value="REPLICATION FACTOR C SUBUNIT 1"/>
    <property type="match status" value="1"/>
</dbReference>
<keyword evidence="16" id="KW-1185">Reference proteome</keyword>
<evidence type="ECO:0000259" key="14">
    <source>
        <dbReference type="PROSITE" id="PS50172"/>
    </source>
</evidence>
<evidence type="ECO:0000256" key="8">
    <source>
        <dbReference type="ARBA" id="ARBA00023125"/>
    </source>
</evidence>
<feature type="compositionally biased region" description="Polar residues" evidence="13">
    <location>
        <begin position="448"/>
        <end position="465"/>
    </location>
</feature>
<protein>
    <recommendedName>
        <fullName evidence="3 12">Replication factor C subunit 1</fullName>
    </recommendedName>
</protein>
<dbReference type="FunFam" id="1.20.272.10:FF:000005">
    <property type="entry name" value="Replication factor C subunit 1"/>
    <property type="match status" value="1"/>
</dbReference>
<evidence type="ECO:0000256" key="3">
    <source>
        <dbReference type="ARBA" id="ARBA00020401"/>
    </source>
</evidence>
<organism evidence="15 16">
    <name type="scientific">Dendroctonus ponderosae</name>
    <name type="common">Mountain pine beetle</name>
    <dbReference type="NCBI Taxonomy" id="77166"/>
    <lineage>
        <taxon>Eukaryota</taxon>
        <taxon>Metazoa</taxon>
        <taxon>Ecdysozoa</taxon>
        <taxon>Arthropoda</taxon>
        <taxon>Hexapoda</taxon>
        <taxon>Insecta</taxon>
        <taxon>Pterygota</taxon>
        <taxon>Neoptera</taxon>
        <taxon>Endopterygota</taxon>
        <taxon>Coleoptera</taxon>
        <taxon>Polyphaga</taxon>
        <taxon>Cucujiformia</taxon>
        <taxon>Curculionidae</taxon>
        <taxon>Scolytinae</taxon>
        <taxon>Dendroctonus</taxon>
    </lineage>
</organism>
<dbReference type="AlphaFoldDB" id="A0AAR5PRI1"/>
<keyword evidence="9 12" id="KW-0539">Nucleus</keyword>
<dbReference type="InterPro" id="IPR013725">
    <property type="entry name" value="DNA_replication_fac_RFC1_C"/>
</dbReference>
<evidence type="ECO:0000313" key="16">
    <source>
        <dbReference type="Proteomes" id="UP000019118"/>
    </source>
</evidence>
<dbReference type="FunFam" id="3.40.50.10190:FF:000001">
    <property type="entry name" value="Replication factor C subunit 1"/>
    <property type="match status" value="1"/>
</dbReference>
<feature type="region of interest" description="Disordered" evidence="13">
    <location>
        <begin position="403"/>
        <end position="473"/>
    </location>
</feature>
<dbReference type="Gene3D" id="3.40.50.300">
    <property type="entry name" value="P-loop containing nucleotide triphosphate hydrolases"/>
    <property type="match status" value="1"/>
</dbReference>
<dbReference type="Proteomes" id="UP000019118">
    <property type="component" value="Unassembled WGS sequence"/>
</dbReference>
<dbReference type="GO" id="GO:0005634">
    <property type="term" value="C:nucleus"/>
    <property type="evidence" value="ECO:0007669"/>
    <property type="project" value="UniProtKB-SubCell"/>
</dbReference>
<feature type="compositionally biased region" description="Polar residues" evidence="13">
    <location>
        <begin position="188"/>
        <end position="206"/>
    </location>
</feature>
<evidence type="ECO:0000256" key="9">
    <source>
        <dbReference type="ARBA" id="ARBA00023242"/>
    </source>
</evidence>
<feature type="compositionally biased region" description="Basic and acidic residues" evidence="13">
    <location>
        <begin position="211"/>
        <end position="226"/>
    </location>
</feature>
<dbReference type="GO" id="GO:0016887">
    <property type="term" value="F:ATP hydrolysis activity"/>
    <property type="evidence" value="ECO:0007669"/>
    <property type="project" value="InterPro"/>
</dbReference>
<feature type="region of interest" description="Disordered" evidence="13">
    <location>
        <begin position="187"/>
        <end position="259"/>
    </location>
</feature>
<evidence type="ECO:0000256" key="2">
    <source>
        <dbReference type="ARBA" id="ARBA00006116"/>
    </source>
</evidence>
<dbReference type="SMART" id="SM00292">
    <property type="entry name" value="BRCT"/>
    <property type="match status" value="1"/>
</dbReference>
<name>A0AAR5PRI1_DENPD</name>
<dbReference type="GO" id="GO:0005663">
    <property type="term" value="C:DNA replication factor C complex"/>
    <property type="evidence" value="ECO:0007669"/>
    <property type="project" value="InterPro"/>
</dbReference>
<dbReference type="Pfam" id="PF00533">
    <property type="entry name" value="BRCT"/>
    <property type="match status" value="1"/>
</dbReference>
<dbReference type="GO" id="GO:0006260">
    <property type="term" value="P:DNA replication"/>
    <property type="evidence" value="ECO:0007669"/>
    <property type="project" value="UniProtKB-KW"/>
</dbReference>
<dbReference type="CDD" id="cd00009">
    <property type="entry name" value="AAA"/>
    <property type="match status" value="1"/>
</dbReference>
<feature type="compositionally biased region" description="Polar residues" evidence="13">
    <location>
        <begin position="419"/>
        <end position="433"/>
    </location>
</feature>
<dbReference type="InterPro" id="IPR003593">
    <property type="entry name" value="AAA+_ATPase"/>
</dbReference>
<keyword evidence="4" id="KW-0597">Phosphoprotein</keyword>
<dbReference type="InterPro" id="IPR027417">
    <property type="entry name" value="P-loop_NTPase"/>
</dbReference>
<keyword evidence="5 12" id="KW-0235">DNA replication</keyword>
<feature type="compositionally biased region" description="Acidic residues" evidence="13">
    <location>
        <begin position="1017"/>
        <end position="1035"/>
    </location>
</feature>
<dbReference type="SUPFAM" id="SSF52113">
    <property type="entry name" value="BRCT domain"/>
    <property type="match status" value="1"/>
</dbReference>
<proteinExistence type="inferred from homology"/>
<evidence type="ECO:0000256" key="13">
    <source>
        <dbReference type="SAM" id="MobiDB-lite"/>
    </source>
</evidence>
<dbReference type="InterPro" id="IPR036420">
    <property type="entry name" value="BRCT_dom_sf"/>
</dbReference>
<comment type="subcellular location">
    <subcellularLocation>
        <location evidence="1 12">Nucleus</location>
    </subcellularLocation>
</comment>
<reference evidence="15" key="2">
    <citation type="submission" date="2024-08" db="UniProtKB">
        <authorList>
            <consortium name="EnsemblMetazoa"/>
        </authorList>
    </citation>
    <scope>IDENTIFICATION</scope>
</reference>
<sequence length="1065" mass="118832">MSKDIRSFFTVLSKKPSAASSSNTNQVKRPSVLLDSDDDDVIKGTPEKAAKVRKAKRKVKVLSSDSEDDGRSKKNASLKKQKVTDTKQENTTKPQLKPISIDSLNQPIKQTEVKCNLTEDIEIGKKPQHASQPKKEKRKKPKHVELGIHEDKDFEKTLEMLDEDADDTILLDNLDLLDKTIEEATLPKSGNTVTSPSTKNQSSAVTPKQVCAKDSEPAKSEKDARNLKTNIVHVIDDTPKKAGKRQRKTSETNSTPKKRAKLEHIDSGIDPDIAKTERKRQSAGLYVAYLHRPGPKNHGTKEYPKGTPNCLAGCIFLRTGVLDSLEGEEFENLVTDHGGKVVHSVSKKISYVVVGDEPGPSKLEKARKYGLPEISEDDFLDLILRKSGMKAKYTVKRECDDFGESGEQTTEINEAVPTSDKNSTLESGNQPLKNNVEEINCKPKVQSHKVNNSDKPNADGNQDLSNGDKSENLVPKNKVVLDLQQKETAVQTQESVKSRSMPQNISSECMAWTDKYKPTNVNGIIGQKDSNSNMNKLKKWLQNWFKNADPEIRKKLPRPTLYHQYDGAYFKAALLSGPPGVGKTTTATLVAKELGFDIVEFNASDTRSKKLLHEEISHMMKSKTVAGFVSGRNNINQKRVLLMDEVDGMAGNEDRGGIAELINFIKTASFPIICMCNNRDLPKMRSLVNHCFALKYTKPNVMQVKGAMMSICFKEGLSIESEALSRLITGTGCDIRQTINHLAMWSATEKALTTEKVTKDSKNSQKDVVFGAWDVIRKVFNKSENENMSLLDKSRLFFYDYSFGPMFVQENYLTVQPECTGSKGKKIETLIRRHLTADCLSRSDLIESKIRSTNNWSLLESQAFLCTVMPSYYLSGKMEQVRFPSWFGKNSQRNKSLRIAGELYSHARTSISADKTSLRLDYAEPLMKRLMRPLMQKQAAGIDDTLDVMKSYSLLREDLTNLCELTANFTPNKRNPFDCVNSSVKSALTRKYNKTVTLSFAPPSAAKKKKGAKADEDVFEEEAFSDEEATDDEVGSDALIKVKESKKAKGKNVIGDKKTGKGKNK</sequence>
<dbReference type="SMART" id="SM00382">
    <property type="entry name" value="AAA"/>
    <property type="match status" value="1"/>
</dbReference>
<dbReference type="InterPro" id="IPR047854">
    <property type="entry name" value="RFC_lid"/>
</dbReference>
<dbReference type="Gene3D" id="1.10.8.60">
    <property type="match status" value="1"/>
</dbReference>
<dbReference type="FunFam" id="3.40.50.300:FF:000395">
    <property type="entry name" value="Replication factor C subunit 1"/>
    <property type="match status" value="1"/>
</dbReference>
<dbReference type="FunFam" id="1.10.8.60:FF:000021">
    <property type="entry name" value="Replication factor C subunit 1"/>
    <property type="match status" value="1"/>
</dbReference>
<dbReference type="InterPro" id="IPR001357">
    <property type="entry name" value="BRCT_dom"/>
</dbReference>
<evidence type="ECO:0000256" key="7">
    <source>
        <dbReference type="ARBA" id="ARBA00022840"/>
    </source>
</evidence>
<feature type="compositionally biased region" description="Basic and acidic residues" evidence="13">
    <location>
        <begin position="41"/>
        <end position="50"/>
    </location>
</feature>
<evidence type="ECO:0000256" key="5">
    <source>
        <dbReference type="ARBA" id="ARBA00022705"/>
    </source>
</evidence>
<dbReference type="InterPro" id="IPR012178">
    <property type="entry name" value="RFC1"/>
</dbReference>
<evidence type="ECO:0000313" key="15">
    <source>
        <dbReference type="EnsemblMetazoa" id="XP_019763613.1"/>
    </source>
</evidence>
<dbReference type="CDD" id="cd18140">
    <property type="entry name" value="HLD_clamp_RFC"/>
    <property type="match status" value="1"/>
</dbReference>
<dbReference type="SUPFAM" id="SSF48019">
    <property type="entry name" value="post-AAA+ oligomerization domain-like"/>
    <property type="match status" value="1"/>
</dbReference>
<dbReference type="Gene3D" id="1.20.272.10">
    <property type="match status" value="1"/>
</dbReference>
<dbReference type="SUPFAM" id="SSF52540">
    <property type="entry name" value="P-loop containing nucleoside triphosphate hydrolases"/>
    <property type="match status" value="1"/>
</dbReference>
<evidence type="ECO:0000256" key="6">
    <source>
        <dbReference type="ARBA" id="ARBA00022741"/>
    </source>
</evidence>
<comment type="function">
    <text evidence="10">Subunit of the replication factor C (RFC) complex which acts during elongation of primed DNA templates by DNA polymerases delta and epsilon, and is necessary for ATP-dependent loading of proliferating cell nuclear antigen (PCNA) onto primed DNA. This subunit binds to the primer-template junction. Binds the PO-B transcription element as well as other GA rich DNA sequences. Can bind single- or double-stranded DNA.</text>
</comment>
<dbReference type="PROSITE" id="PS50172">
    <property type="entry name" value="BRCT"/>
    <property type="match status" value="1"/>
</dbReference>
<feature type="region of interest" description="Disordered" evidence="13">
    <location>
        <begin position="1"/>
        <end position="148"/>
    </location>
</feature>
<accession>A0AAR5PRI1</accession>
<evidence type="ECO:0000256" key="4">
    <source>
        <dbReference type="ARBA" id="ARBA00022553"/>
    </source>
</evidence>
<feature type="region of interest" description="Disordered" evidence="13">
    <location>
        <begin position="1003"/>
        <end position="1065"/>
    </location>
</feature>
<dbReference type="PANTHER" id="PTHR23389">
    <property type="entry name" value="CHROMOSOME TRANSMISSION FIDELITY FACTOR 18"/>
    <property type="match status" value="1"/>
</dbReference>
<dbReference type="GO" id="GO:0006281">
    <property type="term" value="P:DNA repair"/>
    <property type="evidence" value="ECO:0007669"/>
    <property type="project" value="InterPro"/>
</dbReference>
<feature type="compositionally biased region" description="Basic residues" evidence="13">
    <location>
        <begin position="51"/>
        <end position="60"/>
    </location>
</feature>
<evidence type="ECO:0000256" key="11">
    <source>
        <dbReference type="ARBA" id="ARBA00064311"/>
    </source>
</evidence>
<evidence type="ECO:0000256" key="12">
    <source>
        <dbReference type="PIRNR" id="PIRNR036578"/>
    </source>
</evidence>
<dbReference type="Gene3D" id="3.40.50.10190">
    <property type="entry name" value="BRCT domain"/>
    <property type="match status" value="1"/>
</dbReference>
<dbReference type="GO" id="GO:0003677">
    <property type="term" value="F:DNA binding"/>
    <property type="evidence" value="ECO:0007669"/>
    <property type="project" value="UniProtKB-KW"/>
</dbReference>
<dbReference type="InterPro" id="IPR003959">
    <property type="entry name" value="ATPase_AAA_core"/>
</dbReference>
<keyword evidence="8" id="KW-0238">DNA-binding</keyword>
<dbReference type="PIRSF" id="PIRSF036578">
    <property type="entry name" value="RFC1"/>
    <property type="match status" value="1"/>
</dbReference>
<evidence type="ECO:0000256" key="10">
    <source>
        <dbReference type="ARBA" id="ARBA00054501"/>
    </source>
</evidence>
<dbReference type="GO" id="GO:0005524">
    <property type="term" value="F:ATP binding"/>
    <property type="evidence" value="ECO:0007669"/>
    <property type="project" value="UniProtKB-UniRule"/>
</dbReference>
<feature type="domain" description="BRCT" evidence="14">
    <location>
        <begin position="306"/>
        <end position="387"/>
    </location>
</feature>
<keyword evidence="6 12" id="KW-0547">Nucleotide-binding</keyword>
<dbReference type="Pfam" id="PF00004">
    <property type="entry name" value="AAA"/>
    <property type="match status" value="1"/>
</dbReference>